<feature type="domain" description="Fibronectin type-III" evidence="3">
    <location>
        <begin position="776"/>
        <end position="871"/>
    </location>
</feature>
<dbReference type="PROSITE" id="PS50853">
    <property type="entry name" value="FN3"/>
    <property type="match status" value="4"/>
</dbReference>
<dbReference type="InterPro" id="IPR029058">
    <property type="entry name" value="AB_hydrolase_fold"/>
</dbReference>
<dbReference type="Gene3D" id="2.60.40.10">
    <property type="entry name" value="Immunoglobulins"/>
    <property type="match status" value="5"/>
</dbReference>
<dbReference type="Pfam" id="PF18962">
    <property type="entry name" value="Por_Secre_tail"/>
    <property type="match status" value="1"/>
</dbReference>
<feature type="domain" description="Fibronectin type-III" evidence="3">
    <location>
        <begin position="873"/>
        <end position="969"/>
    </location>
</feature>
<dbReference type="SMART" id="SM00060">
    <property type="entry name" value="FN3"/>
    <property type="match status" value="8"/>
</dbReference>
<reference evidence="4 5" key="1">
    <citation type="submission" date="2022-10" db="EMBL/GenBank/DDBJ databases">
        <title>Comparative genomics and taxonomic characterization of three novel marine species of genus Reichenbachiella exhibiting antioxidant and polysaccharide degradation activities.</title>
        <authorList>
            <person name="Muhammad N."/>
            <person name="Lee Y.-J."/>
            <person name="Ko J."/>
            <person name="Kim S.-G."/>
        </authorList>
    </citation>
    <scope>NUCLEOTIDE SEQUENCE [LARGE SCALE GENOMIC DNA]</scope>
    <source>
        <strain evidence="4 5">ABR2-5</strain>
    </source>
</reference>
<comment type="caution">
    <text evidence="4">The sequence shown here is derived from an EMBL/GenBank/DDBJ whole genome shotgun (WGS) entry which is preliminary data.</text>
</comment>
<dbReference type="CDD" id="cd00063">
    <property type="entry name" value="FN3"/>
    <property type="match status" value="2"/>
</dbReference>
<evidence type="ECO:0000313" key="4">
    <source>
        <dbReference type="EMBL" id="MCV9385025.1"/>
    </source>
</evidence>
<feature type="domain" description="Fibronectin type-III" evidence="3">
    <location>
        <begin position="974"/>
        <end position="1066"/>
    </location>
</feature>
<organism evidence="4 5">
    <name type="scientific">Reichenbachiella ulvae</name>
    <dbReference type="NCBI Taxonomy" id="2980104"/>
    <lineage>
        <taxon>Bacteria</taxon>
        <taxon>Pseudomonadati</taxon>
        <taxon>Bacteroidota</taxon>
        <taxon>Cytophagia</taxon>
        <taxon>Cytophagales</taxon>
        <taxon>Reichenbachiellaceae</taxon>
        <taxon>Reichenbachiella</taxon>
    </lineage>
</organism>
<dbReference type="InterPro" id="IPR013783">
    <property type="entry name" value="Ig-like_fold"/>
</dbReference>
<dbReference type="InterPro" id="IPR036116">
    <property type="entry name" value="FN3_sf"/>
</dbReference>
<dbReference type="PANTHER" id="PTHR43037:SF5">
    <property type="entry name" value="FERULOYL ESTERASE"/>
    <property type="match status" value="1"/>
</dbReference>
<name>A0ABT3CMU8_9BACT</name>
<sequence length="2110" mass="233088">MSLFTQRNRLVSVVLFYTLFIFTTSTFAQLGGNQYLNTMRHSVNNGGTTEYYIYYPEDYDSHQNKPLLIALHGNAERGGNVSRMLGNDGEGSIAYLANQGQDFPFIVVSPHQKAWIGGTQYPSWNLEIIDQLIDHVVSELSIHPSNVFLTGYSSGGGDSYRYLLNYPNKIRATAVVAGLSNWTSTYGYNLINAPYPCQLKDHILRLWHGNQDSVVPYYQSANLISAINDCSPSAPVSPVLDLVNGYDHDPLRGYVYNNTTGANNIYEWLLQYQLATDDFDPPVTESINLNSIDQTSATVQVEFNELSYLFYGFSQDSLLTPSTENLLDGNQGMFDRVGTVNGLAPSISFGSLLPDQSYTLYFIARDNAATPNLQTEISSFTFTTPAPIPDTDAPFFTEQPNLTVSSTSLEVTFETDEPGYLRWALFLGQQTDLTYSELAHHPESILANEIQSEDGGFELAGLSEDKNYFLYLAATDFVGNSQHIVSEFPFSTLQSGTGLTPDKTININISNSNSVSVANWNNVNLKGFNNTITFSDLEDTNGENTPIDLHAFHKVNNSVINSVADNSSALNNGIYPNNVLRYAAYTSTTGMVQLQDLDVEHFYTITIHGGRSGSGSRPTNYNVNGQSQVLECVNNKTETVTFDKVSPNENGQIDITFTGTGTWGYLNALIMEEYVSLVSSDTTKPATPIFTGFENFQDKAEIFWSSTSLNKIKTFNLYSSENSISNSSQIEQIGIEDSSIIIIDRTKFYFISEVDQYGNESDLSESIKPTPADTIAPAQVQNFYATPYYPDSIVLNWDPVSDEDLMNYLIFRSTNLESLPSTAAFASTPNSNFTIDIQNSKTTWYYSIIAQDSSGNYSDFSEVISFTTPDIVAPSVPTAFISEIDIDKITIGWNSVPDPDLYSYKIYSSTIFEFSPSESTLIEILSANDTVSNINSLSSDSEYYFVVSALDSALNESFSTVLSARTLSIPDTIAPTPPSNISAIQDSLSVIVTWSKENLESDFSGFQLERSDSNENVNMSVFVTDTFFIDSSVQLYIPYTYRAYSVDSSANISTSTPAFNITLEDSFAPIYLQEPKVESVGKDEVTMTVQLNEPGEIIIQVLTAGSPTPSLSEVISNPTLIKNTDGSSEILIDNLSSGSNYDIYLAARDTVENLTDQLSLVSTSTLSSNQAYPLLTIKYNADGSYQLIPKINDSSVLYESPFVVGIGSSTLNGTGPNTEPEKLKNRIDNWLTNNTSNPKWSEMATGGWRSDMFLPDESGSSITRHHYNIDAVMSMRPDIVFISLPSNDQQNGVNSAPQFVENILSIIERANENGAYVFVQDTNPRDGFDLTARQRLIESAELLAQNIDSMLLVKTLEKLSITLSGDDRAKAKPEYASGDNIHLNGAGHEVIFDELIKKMTEFFTAENISTIELERSSISPTSGFAVIDSNLLLDGETQQRLDDQVYYYRARVKFDDDTYSTYSNTLSVEKPLDILETDQIIKVNLGPSHTNNSQWNNWNPSSPIAGETLILQDTVGNPAGVEIEIINDFYGAGTNGYSSGSSYPESVMEGNWQIRNSNLTPPVLSLKNLIPHATYNIQILSSVSTFQDNRRTGAWCQDQIEGVNSGNNNGSEVIEINGLIPDANNIIEIEFKAPWYGAGFINGIIIERKPSEEFIIPVDSVTNLIVTEITGSTLSFEWTSEASSFNVYKFPDYSTPYTTVDTPSFTDIGLFEKNTYQYRVSSINEIGIESDLSEEIIIQIPDITAPEAITNFSLTESGQGNIDLSWNNSISDDVYEYWIYQSTNNLDYSLIHTLYETNYSINNIPFDTSYFYVIAVDSASNKSNPSEVISYTNTSTSGPIVLSKVQINMSNSNSLSVPNWNNANLSGISGSRAFNNLLDTAGNTTSMTFIAYNGNGSIINNVASNGSSLNGGIYPNQVIQYAAYSSGTGIVELSNLDNDHEYTIHLLAGRSGTGSRITRFTINNNETQDVESVNNNSEIVIFEKVTPINGSIEIQFQELPQWAYLNALVVIEYAPSDNGARTNQSQITNLIDESDIQIYPVPFAEYLKIDMKQNVDWAKIKLYDLAGKTIYEAIKSGKDIDLDMSDVGSGTYILHINSISEVYVRQIIKR</sequence>
<dbReference type="SUPFAM" id="SSF52266">
    <property type="entry name" value="SGNH hydrolase"/>
    <property type="match status" value="1"/>
</dbReference>
<dbReference type="EMBL" id="JAOYOD010000001">
    <property type="protein sequence ID" value="MCV9385025.1"/>
    <property type="molecule type" value="Genomic_DNA"/>
</dbReference>
<dbReference type="RefSeq" id="WP_264135817.1">
    <property type="nucleotide sequence ID" value="NZ_JAOYOD010000001.1"/>
</dbReference>
<protein>
    <submittedName>
        <fullName evidence="4">T9SS type A sorting domain-containing protein</fullName>
    </submittedName>
</protein>
<gene>
    <name evidence="4" type="ORF">N7U62_00040</name>
</gene>
<evidence type="ECO:0000256" key="2">
    <source>
        <dbReference type="ARBA" id="ARBA00022801"/>
    </source>
</evidence>
<proteinExistence type="predicted"/>
<keyword evidence="5" id="KW-1185">Reference proteome</keyword>
<dbReference type="InterPro" id="IPR026444">
    <property type="entry name" value="Secre_tail"/>
</dbReference>
<dbReference type="Proteomes" id="UP001300692">
    <property type="component" value="Unassembled WGS sequence"/>
</dbReference>
<dbReference type="PANTHER" id="PTHR43037">
    <property type="entry name" value="UNNAMED PRODUCT-RELATED"/>
    <property type="match status" value="1"/>
</dbReference>
<accession>A0ABT3CMU8</accession>
<dbReference type="Gene3D" id="3.40.50.1820">
    <property type="entry name" value="alpha/beta hydrolase"/>
    <property type="match status" value="1"/>
</dbReference>
<keyword evidence="2" id="KW-0378">Hydrolase</keyword>
<dbReference type="InterPro" id="IPR003961">
    <property type="entry name" value="FN3_dom"/>
</dbReference>
<evidence type="ECO:0000256" key="1">
    <source>
        <dbReference type="ARBA" id="ARBA00022729"/>
    </source>
</evidence>
<dbReference type="NCBIfam" id="TIGR04183">
    <property type="entry name" value="Por_Secre_tail"/>
    <property type="match status" value="1"/>
</dbReference>
<evidence type="ECO:0000313" key="5">
    <source>
        <dbReference type="Proteomes" id="UP001300692"/>
    </source>
</evidence>
<evidence type="ECO:0000259" key="3">
    <source>
        <dbReference type="PROSITE" id="PS50853"/>
    </source>
</evidence>
<feature type="domain" description="Fibronectin type-III" evidence="3">
    <location>
        <begin position="1660"/>
        <end position="1743"/>
    </location>
</feature>
<keyword evidence="1" id="KW-0732">Signal</keyword>
<dbReference type="Gene3D" id="3.40.50.1110">
    <property type="entry name" value="SGNH hydrolase"/>
    <property type="match status" value="1"/>
</dbReference>
<dbReference type="CDD" id="cd00229">
    <property type="entry name" value="SGNH_hydrolase"/>
    <property type="match status" value="1"/>
</dbReference>
<dbReference type="InterPro" id="IPR036514">
    <property type="entry name" value="SGNH_hydro_sf"/>
</dbReference>
<dbReference type="SUPFAM" id="SSF49265">
    <property type="entry name" value="Fibronectin type III"/>
    <property type="match status" value="3"/>
</dbReference>
<dbReference type="InterPro" id="IPR050955">
    <property type="entry name" value="Plant_Biomass_Hydrol_Est"/>
</dbReference>
<dbReference type="SUPFAM" id="SSF53474">
    <property type="entry name" value="alpha/beta-Hydrolases"/>
    <property type="match status" value="1"/>
</dbReference>